<reference evidence="1" key="4">
    <citation type="journal article" date="2007" name="Genome Biol.">
        <title>Update of the Anopheles gambiae PEST genome assembly.</title>
        <authorList>
            <person name="Sharakhova M.V."/>
            <person name="Hammond M.P."/>
            <person name="Lobo N.F."/>
            <person name="Krzywinski J."/>
            <person name="Unger M.F."/>
            <person name="Hillenmeyer M.E."/>
            <person name="Bruggner R.V."/>
            <person name="Birney E."/>
            <person name="Collins F.H."/>
        </authorList>
    </citation>
    <scope>NUCLEOTIDE SEQUENCE</scope>
    <source>
        <strain evidence="1">PEST</strain>
    </source>
</reference>
<comment type="caution">
    <text evidence="1">The sequence shown here is derived from an EMBL/GenBank/DDBJ whole genome shotgun (WGS) entry which is preliminary data.</text>
</comment>
<accession>Q5TQ24</accession>
<gene>
    <name evidence="1" type="ORF">AgaP_AGAP007814</name>
</gene>
<reference evidence="1" key="3">
    <citation type="journal article" date="2004" name="Trends Parasitol.">
        <title>The Anopheles gambiae genome: an update.</title>
        <authorList>
            <person name="Mongin E."/>
            <person name="Louis C."/>
            <person name="Holt R.A."/>
            <person name="Birney E."/>
            <person name="Collins F.H."/>
        </authorList>
    </citation>
    <scope>NUCLEOTIDE SEQUENCE</scope>
    <source>
        <strain evidence="1">PEST</strain>
    </source>
</reference>
<dbReference type="HOGENOM" id="CLU_3034199_0_0_1"/>
<dbReference type="AlphaFoldDB" id="Q5TQ24"/>
<name>Q5TQ24_ANOGA</name>
<protein>
    <submittedName>
        <fullName evidence="1">AGAP007814-PA</fullName>
    </submittedName>
</protein>
<proteinExistence type="predicted"/>
<organism evidence="1">
    <name type="scientific">Anopheles gambiae</name>
    <name type="common">African malaria mosquito</name>
    <dbReference type="NCBI Taxonomy" id="7165"/>
    <lineage>
        <taxon>Eukaryota</taxon>
        <taxon>Metazoa</taxon>
        <taxon>Ecdysozoa</taxon>
        <taxon>Arthropoda</taxon>
        <taxon>Hexapoda</taxon>
        <taxon>Insecta</taxon>
        <taxon>Pterygota</taxon>
        <taxon>Neoptera</taxon>
        <taxon>Endopterygota</taxon>
        <taxon>Diptera</taxon>
        <taxon>Nematocera</taxon>
        <taxon>Culicoidea</taxon>
        <taxon>Culicidae</taxon>
        <taxon>Anophelinae</taxon>
        <taxon>Anopheles</taxon>
    </lineage>
</organism>
<reference evidence="1" key="5">
    <citation type="submission" date="2011-05" db="EMBL/GenBank/DDBJ databases">
        <authorList>
            <consortium name="VectorBase"/>
        </authorList>
    </citation>
    <scope>NUCLEOTIDE SEQUENCE</scope>
    <source>
        <strain evidence="1">PEST</strain>
    </source>
</reference>
<sequence>MRLKRKQKGKRTEVNSIQNRRKFVDPQSGNSCCFCVKSQHRNQRRISGPHSLIRK</sequence>
<dbReference type="PaxDb" id="7165-AGAP007814-PA"/>
<reference evidence="1" key="1">
    <citation type="journal article" date="2002" name="Science">
        <title>The genome sequence of the malaria mosquito Anopheles gambiae.</title>
        <authorList>
            <person name="Holt R.A."/>
            <person name="Subramanian G.M."/>
            <person name="Halpern A."/>
            <person name="Sutton G.G."/>
            <person name="Charlab R."/>
            <person name="Nusskern D.R."/>
            <person name="Wincker P."/>
            <person name="Clark A.G."/>
            <person name="Ribeiro J.M."/>
            <person name="Wides R."/>
            <person name="Salzberg S.L."/>
            <person name="Loftus B."/>
            <person name="Yandell M."/>
            <person name="Majoros W.H."/>
            <person name="Rusch D.B."/>
            <person name="Lai Z."/>
            <person name="Kraft C.L."/>
            <person name="Abril J.F."/>
            <person name="Anthouard V."/>
            <person name="Arensburger P."/>
            <person name="Atkinson P.W."/>
            <person name="Baden H."/>
            <person name="de Berardinis V."/>
            <person name="Baldwin D."/>
            <person name="Benes V."/>
            <person name="Biedler J."/>
            <person name="Blass C."/>
            <person name="Bolanos R."/>
            <person name="Boscus D."/>
            <person name="Barnstead M."/>
            <person name="Cai S."/>
            <person name="Center A."/>
            <person name="Chaturverdi K."/>
            <person name="Christophides G.K."/>
            <person name="Chrystal M.A."/>
            <person name="Clamp M."/>
            <person name="Cravchik A."/>
            <person name="Curwen V."/>
            <person name="Dana A."/>
            <person name="Delcher A."/>
            <person name="Dew I."/>
            <person name="Evans C.A."/>
            <person name="Flanigan M."/>
            <person name="Grundschober-Freimoser A."/>
            <person name="Friedli L."/>
            <person name="Gu Z."/>
            <person name="Guan P."/>
            <person name="Guigo R."/>
            <person name="Hillenmeyer M.E."/>
            <person name="Hladun S.L."/>
            <person name="Hogan J.R."/>
            <person name="Hong Y.S."/>
            <person name="Hoover J."/>
            <person name="Jaillon O."/>
            <person name="Ke Z."/>
            <person name="Kodira C."/>
            <person name="Kokoza E."/>
            <person name="Koutsos A."/>
            <person name="Letunic I."/>
            <person name="Levitsky A."/>
            <person name="Liang Y."/>
            <person name="Lin J.J."/>
            <person name="Lobo N.F."/>
            <person name="Lopez J.R."/>
            <person name="Malek J.A."/>
            <person name="McIntosh T.C."/>
            <person name="Meister S."/>
            <person name="Miller J."/>
            <person name="Mobarry C."/>
            <person name="Mongin E."/>
            <person name="Murphy S.D."/>
            <person name="O'Brochta D.A."/>
            <person name="Pfannkoch C."/>
            <person name="Qi R."/>
            <person name="Regier M.A."/>
            <person name="Remington K."/>
            <person name="Shao H."/>
            <person name="Sharakhova M.V."/>
            <person name="Sitter C.D."/>
            <person name="Shetty J."/>
            <person name="Smith T.J."/>
            <person name="Strong R."/>
            <person name="Sun J."/>
            <person name="Thomasova D."/>
            <person name="Ton L.Q."/>
            <person name="Topalis P."/>
            <person name="Tu Z."/>
            <person name="Unger M.F."/>
            <person name="Walenz B."/>
            <person name="Wang A."/>
            <person name="Wang J."/>
            <person name="Wang M."/>
            <person name="Wang X."/>
            <person name="Woodford K.J."/>
            <person name="Wortman J.R."/>
            <person name="Wu M."/>
            <person name="Yao A."/>
            <person name="Zdobnov E.M."/>
            <person name="Zhang H."/>
            <person name="Zhao Q."/>
            <person name="Zhao S."/>
            <person name="Zhu S.C."/>
            <person name="Zhimulev I."/>
            <person name="Coluzzi M."/>
            <person name="della Torre A."/>
            <person name="Roth C.W."/>
            <person name="Louis C."/>
            <person name="Kalush F."/>
            <person name="Mural R.J."/>
            <person name="Myers E.W."/>
            <person name="Adams M.D."/>
            <person name="Smith H.O."/>
            <person name="Broder S."/>
            <person name="Gardner M.J."/>
            <person name="Fraser C.M."/>
            <person name="Birney E."/>
            <person name="Bork P."/>
            <person name="Brey P.T."/>
            <person name="Venter J.C."/>
            <person name="Weissenbach J."/>
            <person name="Kafatos F.C."/>
            <person name="Collins F.H."/>
            <person name="Hoffman S.L."/>
        </authorList>
    </citation>
    <scope>NUCLEOTIDE SEQUENCE [LARGE SCALE GENOMIC DNA]</scope>
    <source>
        <strain evidence="1">PEST</strain>
    </source>
</reference>
<evidence type="ECO:0000313" key="1">
    <source>
        <dbReference type="EMBL" id="EAL39731.2"/>
    </source>
</evidence>
<dbReference type="EMBL" id="AAAB01008964">
    <property type="protein sequence ID" value="EAL39731.2"/>
    <property type="molecule type" value="Genomic_DNA"/>
</dbReference>
<reference evidence="1" key="2">
    <citation type="submission" date="2002-03" db="EMBL/GenBank/DDBJ databases">
        <authorList>
            <consortium name="The Anopheles Genome Sequencing Consortium"/>
        </authorList>
    </citation>
    <scope>NUCLEOTIDE SEQUENCE</scope>
    <source>
        <strain evidence="1">PEST</strain>
    </source>
</reference>